<keyword evidence="10" id="KW-1185">Reference proteome</keyword>
<keyword evidence="3 7" id="KW-1133">Transmembrane helix</keyword>
<evidence type="ECO:0000256" key="5">
    <source>
        <dbReference type="ARBA" id="ARBA00038359"/>
    </source>
</evidence>
<evidence type="ECO:0000256" key="6">
    <source>
        <dbReference type="SAM" id="MobiDB-lite"/>
    </source>
</evidence>
<dbReference type="InterPro" id="IPR049326">
    <property type="entry name" value="Rhodopsin_dom_fungi"/>
</dbReference>
<dbReference type="InterPro" id="IPR052337">
    <property type="entry name" value="SAT4-like"/>
</dbReference>
<organism evidence="9 10">
    <name type="scientific">Pestalotiopsis fici (strain W106-1 / CGMCC3.15140)</name>
    <dbReference type="NCBI Taxonomy" id="1229662"/>
    <lineage>
        <taxon>Eukaryota</taxon>
        <taxon>Fungi</taxon>
        <taxon>Dikarya</taxon>
        <taxon>Ascomycota</taxon>
        <taxon>Pezizomycotina</taxon>
        <taxon>Sordariomycetes</taxon>
        <taxon>Xylariomycetidae</taxon>
        <taxon>Amphisphaeriales</taxon>
        <taxon>Sporocadaceae</taxon>
        <taxon>Pestalotiopsis</taxon>
    </lineage>
</organism>
<feature type="transmembrane region" description="Helical" evidence="7">
    <location>
        <begin position="183"/>
        <end position="202"/>
    </location>
</feature>
<feature type="transmembrane region" description="Helical" evidence="7">
    <location>
        <begin position="129"/>
        <end position="156"/>
    </location>
</feature>
<feature type="transmembrane region" description="Helical" evidence="7">
    <location>
        <begin position="246"/>
        <end position="266"/>
    </location>
</feature>
<dbReference type="Pfam" id="PF20684">
    <property type="entry name" value="Fung_rhodopsin"/>
    <property type="match status" value="1"/>
</dbReference>
<dbReference type="HOGENOM" id="CLU_028200_0_1_1"/>
<feature type="transmembrane region" description="Helical" evidence="7">
    <location>
        <begin position="209"/>
        <end position="234"/>
    </location>
</feature>
<dbReference type="InParanoid" id="W3X3N8"/>
<dbReference type="OrthoDB" id="5329176at2759"/>
<evidence type="ECO:0000256" key="2">
    <source>
        <dbReference type="ARBA" id="ARBA00022692"/>
    </source>
</evidence>
<gene>
    <name evidence="9" type="ORF">PFICI_08224</name>
</gene>
<evidence type="ECO:0000256" key="4">
    <source>
        <dbReference type="ARBA" id="ARBA00023136"/>
    </source>
</evidence>
<feature type="transmembrane region" description="Helical" evidence="7">
    <location>
        <begin position="91"/>
        <end position="117"/>
    </location>
</feature>
<reference evidence="10" key="1">
    <citation type="journal article" date="2015" name="BMC Genomics">
        <title>Genomic and transcriptomic analysis of the endophytic fungus Pestalotiopsis fici reveals its lifestyle and high potential for synthesis of natural products.</title>
        <authorList>
            <person name="Wang X."/>
            <person name="Zhang X."/>
            <person name="Liu L."/>
            <person name="Xiang M."/>
            <person name="Wang W."/>
            <person name="Sun X."/>
            <person name="Che Y."/>
            <person name="Guo L."/>
            <person name="Liu G."/>
            <person name="Guo L."/>
            <person name="Wang C."/>
            <person name="Yin W.B."/>
            <person name="Stadler M."/>
            <person name="Zhang X."/>
            <person name="Liu X."/>
        </authorList>
    </citation>
    <scope>NUCLEOTIDE SEQUENCE [LARGE SCALE GENOMIC DNA]</scope>
    <source>
        <strain evidence="10">W106-1 / CGMCC3.15140</strain>
    </source>
</reference>
<dbReference type="AlphaFoldDB" id="W3X3N8"/>
<dbReference type="EMBL" id="KI912113">
    <property type="protein sequence ID" value="ETS80695.1"/>
    <property type="molecule type" value="Genomic_DNA"/>
</dbReference>
<dbReference type="Proteomes" id="UP000030651">
    <property type="component" value="Unassembled WGS sequence"/>
</dbReference>
<dbReference type="KEGG" id="pfy:PFICI_08224"/>
<comment type="similarity">
    <text evidence="5">Belongs to the SAT4 family.</text>
</comment>
<feature type="transmembrane region" description="Helical" evidence="7">
    <location>
        <begin position="46"/>
        <end position="71"/>
    </location>
</feature>
<evidence type="ECO:0000259" key="8">
    <source>
        <dbReference type="Pfam" id="PF20684"/>
    </source>
</evidence>
<evidence type="ECO:0000313" key="10">
    <source>
        <dbReference type="Proteomes" id="UP000030651"/>
    </source>
</evidence>
<evidence type="ECO:0000256" key="3">
    <source>
        <dbReference type="ARBA" id="ARBA00022989"/>
    </source>
</evidence>
<dbReference type="PANTHER" id="PTHR33048">
    <property type="entry name" value="PTH11-LIKE INTEGRAL MEMBRANE PROTEIN (AFU_ORTHOLOGUE AFUA_5G11245)"/>
    <property type="match status" value="1"/>
</dbReference>
<evidence type="ECO:0000256" key="7">
    <source>
        <dbReference type="SAM" id="Phobius"/>
    </source>
</evidence>
<sequence>MKFAVERRDQVSLLAIAAVFLVLPTIAIILRLLARRIAHRTLDVSDYLMIAAWVLAVGFQIVCFLAVLNFGVGYHASEIKEIYGERATEGFSILLFPIQGLWALSLSCCKLSVLLMYRKLFPVKKVIHAVNISIALIFLFLIIAIIGGCTICQPFAYNWDKTIPNGHCGDLIAIVKTTGAGNVITDVAALTVALPSLFALTLPCYKKLVLMLTFGVGFLAVIVSILRLITLVTVDFDDLTYTCVEALIYSAVEPSLAIVLATIPMLRPLLGRSKYSANRDGKSATARFSFKSRSTAKGPNGSDGFEQLSGNTSQYELRPPGPKHNVHISVQLPNSRDSSTPISPLERRTIMIQHDWEVRQEPETEGPR</sequence>
<proteinExistence type="inferred from homology"/>
<keyword evidence="2 7" id="KW-0812">Transmembrane</keyword>
<dbReference type="GO" id="GO:0016020">
    <property type="term" value="C:membrane"/>
    <property type="evidence" value="ECO:0007669"/>
    <property type="project" value="UniProtKB-SubCell"/>
</dbReference>
<name>W3X3N8_PESFW</name>
<feature type="domain" description="Rhodopsin" evidence="8">
    <location>
        <begin position="30"/>
        <end position="271"/>
    </location>
</feature>
<comment type="subcellular location">
    <subcellularLocation>
        <location evidence="1">Membrane</location>
        <topology evidence="1">Multi-pass membrane protein</topology>
    </subcellularLocation>
</comment>
<evidence type="ECO:0000256" key="1">
    <source>
        <dbReference type="ARBA" id="ARBA00004141"/>
    </source>
</evidence>
<dbReference type="eggNOG" id="ENOG502SM41">
    <property type="taxonomic scope" value="Eukaryota"/>
</dbReference>
<accession>W3X3N8</accession>
<feature type="compositionally biased region" description="Polar residues" evidence="6">
    <location>
        <begin position="331"/>
        <end position="342"/>
    </location>
</feature>
<dbReference type="GeneID" id="19273237"/>
<dbReference type="PANTHER" id="PTHR33048:SF57">
    <property type="entry name" value="INTEGRAL MEMBRANE PROTEIN-RELATED"/>
    <property type="match status" value="1"/>
</dbReference>
<evidence type="ECO:0000313" key="9">
    <source>
        <dbReference type="EMBL" id="ETS80695.1"/>
    </source>
</evidence>
<keyword evidence="4 7" id="KW-0472">Membrane</keyword>
<dbReference type="OMA" id="LDASDYC"/>
<feature type="transmembrane region" description="Helical" evidence="7">
    <location>
        <begin position="12"/>
        <end position="34"/>
    </location>
</feature>
<feature type="region of interest" description="Disordered" evidence="6">
    <location>
        <begin position="288"/>
        <end position="343"/>
    </location>
</feature>
<dbReference type="RefSeq" id="XP_007834996.1">
    <property type="nucleotide sequence ID" value="XM_007836805.1"/>
</dbReference>
<protein>
    <recommendedName>
        <fullName evidence="8">Rhodopsin domain-containing protein</fullName>
    </recommendedName>
</protein>